<evidence type="ECO:0000313" key="3">
    <source>
        <dbReference type="WBParaSite" id="TREG1_38660.2"/>
    </source>
</evidence>
<keyword evidence="1" id="KW-1185">Reference proteome</keyword>
<reference evidence="1" key="1">
    <citation type="submission" date="2022-06" db="EMBL/GenBank/DDBJ databases">
        <authorList>
            <person name="Berger JAMES D."/>
            <person name="Berger JAMES D."/>
        </authorList>
    </citation>
    <scope>NUCLEOTIDE SEQUENCE [LARGE SCALE GENOMIC DNA]</scope>
</reference>
<dbReference type="Proteomes" id="UP000050795">
    <property type="component" value="Unassembled WGS sequence"/>
</dbReference>
<dbReference type="PANTHER" id="PTHR31569">
    <property type="entry name" value="SWIM-TYPE DOMAIN-CONTAINING PROTEIN"/>
    <property type="match status" value="1"/>
</dbReference>
<protein>
    <recommendedName>
        <fullName evidence="4">FAR1 domain-containing protein</fullName>
    </recommendedName>
</protein>
<reference evidence="2 3" key="2">
    <citation type="submission" date="2023-11" db="UniProtKB">
        <authorList>
            <consortium name="WormBaseParasite"/>
        </authorList>
    </citation>
    <scope>IDENTIFICATION</scope>
</reference>
<dbReference type="PANTHER" id="PTHR31569:SF4">
    <property type="entry name" value="SWIM-TYPE DOMAIN-CONTAINING PROTEIN"/>
    <property type="match status" value="1"/>
</dbReference>
<dbReference type="InterPro" id="IPR052579">
    <property type="entry name" value="Zinc_finger_SWIM"/>
</dbReference>
<dbReference type="WBParaSite" id="TREG1_38660.1">
    <property type="protein sequence ID" value="TREG1_38660.1"/>
    <property type="gene ID" value="TREG1_38660"/>
</dbReference>
<proteinExistence type="predicted"/>
<accession>A0AA85JIT4</accession>
<organism evidence="1 2">
    <name type="scientific">Trichobilharzia regenti</name>
    <name type="common">Nasal bird schistosome</name>
    <dbReference type="NCBI Taxonomy" id="157069"/>
    <lineage>
        <taxon>Eukaryota</taxon>
        <taxon>Metazoa</taxon>
        <taxon>Spiralia</taxon>
        <taxon>Lophotrochozoa</taxon>
        <taxon>Platyhelminthes</taxon>
        <taxon>Trematoda</taxon>
        <taxon>Digenea</taxon>
        <taxon>Strigeidida</taxon>
        <taxon>Schistosomatoidea</taxon>
        <taxon>Schistosomatidae</taxon>
        <taxon>Trichobilharzia</taxon>
    </lineage>
</organism>
<evidence type="ECO:0000313" key="2">
    <source>
        <dbReference type="WBParaSite" id="TREG1_38660.1"/>
    </source>
</evidence>
<name>A0AA85JIT4_TRIRE</name>
<evidence type="ECO:0008006" key="4">
    <source>
        <dbReference type="Google" id="ProtNLM"/>
    </source>
</evidence>
<dbReference type="AlphaFoldDB" id="A0AA85JIT4"/>
<evidence type="ECO:0000313" key="1">
    <source>
        <dbReference type="Proteomes" id="UP000050795"/>
    </source>
</evidence>
<dbReference type="WBParaSite" id="TREG1_38660.2">
    <property type="protein sequence ID" value="TREG1_38660.2"/>
    <property type="gene ID" value="TREG1_38660"/>
</dbReference>
<sequence>MSTNRSLQVVNSSERRADVSGIFGEVILGRRFFSWDEFEKSLAEFQKLSCTHYVHTNSKKIPDDRFKYAYVGFKCSFGVNRTGPGLKLKNKPSKCCNCTSSFRVVLRFSEYIIASHKMVHNHPCSRVYMQHDPWFRRLTVEEKENVELLLQQSHSSDEIIMHVKEKFQKDITRTDVKNMKAAVNKVPYRFILLPWYVHNKWLLITHSCTLSKTDDWPHSSGYQ</sequence>